<evidence type="ECO:0000256" key="1">
    <source>
        <dbReference type="ARBA" id="ARBA00004141"/>
    </source>
</evidence>
<feature type="transmembrane region" description="Helical" evidence="6">
    <location>
        <begin position="46"/>
        <end position="64"/>
    </location>
</feature>
<keyword evidence="3 6" id="KW-0812">Transmembrane</keyword>
<dbReference type="PANTHER" id="PTHR43461:SF1">
    <property type="entry name" value="TRANSMEMBRANE PROTEIN 256"/>
    <property type="match status" value="1"/>
</dbReference>
<evidence type="ECO:0000313" key="7">
    <source>
        <dbReference type="EMBL" id="MEX0386061.1"/>
    </source>
</evidence>
<evidence type="ECO:0000256" key="5">
    <source>
        <dbReference type="ARBA" id="ARBA00023136"/>
    </source>
</evidence>
<sequence length="129" mass="13934">MPVFVLLAGVLGLLSVGFGAFSEHAIRPNVDAEYFRYLMTAVRYNQVHAVALLALGLGLALPLASETAGRLRIAAWLMFVGTMLFSVSIYIAVLLDIMAITYITPVGGTILMFAWAALIWTGWRANEAG</sequence>
<evidence type="ECO:0000256" key="2">
    <source>
        <dbReference type="ARBA" id="ARBA00009694"/>
    </source>
</evidence>
<dbReference type="InterPro" id="IPR006696">
    <property type="entry name" value="DUF423"/>
</dbReference>
<dbReference type="PANTHER" id="PTHR43461">
    <property type="entry name" value="TRANSMEMBRANE PROTEIN 256"/>
    <property type="match status" value="1"/>
</dbReference>
<proteinExistence type="inferred from homology"/>
<evidence type="ECO:0000256" key="3">
    <source>
        <dbReference type="ARBA" id="ARBA00022692"/>
    </source>
</evidence>
<gene>
    <name evidence="7" type="ORF">V6X64_03495</name>
</gene>
<name>A0ABV3S7F7_9GAMM</name>
<dbReference type="EMBL" id="JBAKFJ010000001">
    <property type="protein sequence ID" value="MEX0386061.1"/>
    <property type="molecule type" value="Genomic_DNA"/>
</dbReference>
<accession>A0ABV3S7F7</accession>
<reference evidence="7 8" key="1">
    <citation type="submission" date="2024-02" db="EMBL/GenBank/DDBJ databases">
        <title>New especies of Spiribacter isolated from saline water.</title>
        <authorList>
            <person name="Leon M.J."/>
            <person name="De La Haba R."/>
            <person name="Sanchez-Porro C."/>
            <person name="Ventosa A."/>
        </authorList>
    </citation>
    <scope>NUCLEOTIDE SEQUENCE [LARGE SCALE GENOMIC DNA]</scope>
    <source>
        <strain evidence="8">ag22IC4-227</strain>
    </source>
</reference>
<comment type="subcellular location">
    <subcellularLocation>
        <location evidence="1">Membrane</location>
        <topology evidence="1">Multi-pass membrane protein</topology>
    </subcellularLocation>
</comment>
<comment type="similarity">
    <text evidence="2">Belongs to the UPF0382 family.</text>
</comment>
<dbReference type="Proteomes" id="UP001556653">
    <property type="component" value="Unassembled WGS sequence"/>
</dbReference>
<keyword evidence="8" id="KW-1185">Reference proteome</keyword>
<feature type="transmembrane region" description="Helical" evidence="6">
    <location>
        <begin position="99"/>
        <end position="123"/>
    </location>
</feature>
<dbReference type="RefSeq" id="WP_367966540.1">
    <property type="nucleotide sequence ID" value="NZ_JBAKFJ010000001.1"/>
</dbReference>
<keyword evidence="4 6" id="KW-1133">Transmembrane helix</keyword>
<evidence type="ECO:0000313" key="8">
    <source>
        <dbReference type="Proteomes" id="UP001556653"/>
    </source>
</evidence>
<organism evidence="7 8">
    <name type="scientific">Spiribacter onubensis</name>
    <dbReference type="NCBI Taxonomy" id="3122420"/>
    <lineage>
        <taxon>Bacteria</taxon>
        <taxon>Pseudomonadati</taxon>
        <taxon>Pseudomonadota</taxon>
        <taxon>Gammaproteobacteria</taxon>
        <taxon>Chromatiales</taxon>
        <taxon>Ectothiorhodospiraceae</taxon>
        <taxon>Spiribacter</taxon>
    </lineage>
</organism>
<comment type="caution">
    <text evidence="7">The sequence shown here is derived from an EMBL/GenBank/DDBJ whole genome shotgun (WGS) entry which is preliminary data.</text>
</comment>
<protein>
    <submittedName>
        <fullName evidence="7">DUF423 domain-containing protein</fullName>
    </submittedName>
</protein>
<keyword evidence="5 6" id="KW-0472">Membrane</keyword>
<feature type="transmembrane region" description="Helical" evidence="6">
    <location>
        <begin position="73"/>
        <end position="93"/>
    </location>
</feature>
<evidence type="ECO:0000256" key="4">
    <source>
        <dbReference type="ARBA" id="ARBA00022989"/>
    </source>
</evidence>
<evidence type="ECO:0000256" key="6">
    <source>
        <dbReference type="SAM" id="Phobius"/>
    </source>
</evidence>
<dbReference type="Pfam" id="PF04241">
    <property type="entry name" value="DUF423"/>
    <property type="match status" value="1"/>
</dbReference>